<dbReference type="GO" id="GO:0005839">
    <property type="term" value="C:proteasome core complex"/>
    <property type="evidence" value="ECO:0007669"/>
    <property type="project" value="InterPro"/>
</dbReference>
<sequence length="268" mass="30408">KKSRRCNSRVPSSSRYLRAKQRIPFHVRSNSSSFDGFHPSGSRRLDLRGGTTAIGIKLRTCAILATDGNETVNDVIRNNMVHKMHMIDAHRTLASAGSGHTRAVNIAEGCLRRWLEEFYEQGRPSVADCAEVGCSIYNHAYHTKRVDREYTFQLLLSGWDLKDGDEVATPSICSFHEGGWFEVEEFYSCGSGKKYADARLTKYYDIDMSERDGIKLALECLVDGATYDIPQSGGYTNIWIIRDGQIVKKPRLRLEDCTERWEINQQEA</sequence>
<dbReference type="Gramene" id="RZC73469">
    <property type="protein sequence ID" value="RZC73469"/>
    <property type="gene ID" value="C5167_048950"/>
</dbReference>
<evidence type="ECO:0008006" key="4">
    <source>
        <dbReference type="Google" id="ProtNLM"/>
    </source>
</evidence>
<dbReference type="Proteomes" id="UP000316621">
    <property type="component" value="Chromosome 8"/>
</dbReference>
<evidence type="ECO:0000256" key="1">
    <source>
        <dbReference type="ARBA" id="ARBA00022942"/>
    </source>
</evidence>
<feature type="non-terminal residue" evidence="2">
    <location>
        <position position="1"/>
    </location>
</feature>
<dbReference type="AlphaFoldDB" id="A0A4Y7KNF1"/>
<protein>
    <recommendedName>
        <fullName evidence="4">Proteasome endopeptidase complex</fullName>
    </recommendedName>
</protein>
<reference evidence="2 3" key="1">
    <citation type="journal article" date="2018" name="Science">
        <title>The opium poppy genome and morphinan production.</title>
        <authorList>
            <person name="Guo L."/>
            <person name="Winzer T."/>
            <person name="Yang X."/>
            <person name="Li Y."/>
            <person name="Ning Z."/>
            <person name="He Z."/>
            <person name="Teodor R."/>
            <person name="Lu Y."/>
            <person name="Bowser T.A."/>
            <person name="Graham I.A."/>
            <person name="Ye K."/>
        </authorList>
    </citation>
    <scope>NUCLEOTIDE SEQUENCE [LARGE SCALE GENOMIC DNA]</scope>
    <source>
        <strain evidence="3">cv. HN1</strain>
        <tissue evidence="2">Leaves</tissue>
    </source>
</reference>
<dbReference type="InterPro" id="IPR029055">
    <property type="entry name" value="Ntn_hydrolases_N"/>
</dbReference>
<dbReference type="GO" id="GO:0051603">
    <property type="term" value="P:proteolysis involved in protein catabolic process"/>
    <property type="evidence" value="ECO:0007669"/>
    <property type="project" value="InterPro"/>
</dbReference>
<proteinExistence type="predicted"/>
<evidence type="ECO:0000313" key="3">
    <source>
        <dbReference type="Proteomes" id="UP000316621"/>
    </source>
</evidence>
<dbReference type="EMBL" id="CM010722">
    <property type="protein sequence ID" value="RZC73469.1"/>
    <property type="molecule type" value="Genomic_DNA"/>
</dbReference>
<name>A0A4Y7KNF1_PAPSO</name>
<gene>
    <name evidence="2" type="ORF">C5167_048950</name>
</gene>
<keyword evidence="1" id="KW-0647">Proteasome</keyword>
<dbReference type="InterPro" id="IPR050115">
    <property type="entry name" value="Proteasome_alpha"/>
</dbReference>
<dbReference type="Gene3D" id="3.60.20.10">
    <property type="entry name" value="Glutamine Phosphoribosylpyrophosphate, subunit 1, domain 1"/>
    <property type="match status" value="1"/>
</dbReference>
<dbReference type="InterPro" id="IPR001353">
    <property type="entry name" value="Proteasome_sua/b"/>
</dbReference>
<keyword evidence="3" id="KW-1185">Reference proteome</keyword>
<evidence type="ECO:0000313" key="2">
    <source>
        <dbReference type="EMBL" id="RZC73469.1"/>
    </source>
</evidence>
<dbReference type="Pfam" id="PF00227">
    <property type="entry name" value="Proteasome"/>
    <property type="match status" value="1"/>
</dbReference>
<accession>A0A4Y7KNF1</accession>
<organism evidence="2 3">
    <name type="scientific">Papaver somniferum</name>
    <name type="common">Opium poppy</name>
    <dbReference type="NCBI Taxonomy" id="3469"/>
    <lineage>
        <taxon>Eukaryota</taxon>
        <taxon>Viridiplantae</taxon>
        <taxon>Streptophyta</taxon>
        <taxon>Embryophyta</taxon>
        <taxon>Tracheophyta</taxon>
        <taxon>Spermatophyta</taxon>
        <taxon>Magnoliopsida</taxon>
        <taxon>Ranunculales</taxon>
        <taxon>Papaveraceae</taxon>
        <taxon>Papaveroideae</taxon>
        <taxon>Papaver</taxon>
    </lineage>
</organism>
<dbReference type="PANTHER" id="PTHR11599">
    <property type="entry name" value="PROTEASOME SUBUNIT ALPHA/BETA"/>
    <property type="match status" value="1"/>
</dbReference>
<dbReference type="SUPFAM" id="SSF56235">
    <property type="entry name" value="N-terminal nucleophile aminohydrolases (Ntn hydrolases)"/>
    <property type="match status" value="1"/>
</dbReference>
<dbReference type="CDD" id="cd01906">
    <property type="entry name" value="proteasome_protease_HslV"/>
    <property type="match status" value="1"/>
</dbReference>